<evidence type="ECO:0000313" key="3">
    <source>
        <dbReference type="Proteomes" id="UP000291822"/>
    </source>
</evidence>
<comment type="caution">
    <text evidence="2">The sequence shown here is derived from an EMBL/GenBank/DDBJ whole genome shotgun (WGS) entry which is preliminary data.</text>
</comment>
<organism evidence="2 3">
    <name type="scientific">Dyella soli</name>
    <dbReference type="NCBI Taxonomy" id="522319"/>
    <lineage>
        <taxon>Bacteria</taxon>
        <taxon>Pseudomonadati</taxon>
        <taxon>Pseudomonadota</taxon>
        <taxon>Gammaproteobacteria</taxon>
        <taxon>Lysobacterales</taxon>
        <taxon>Rhodanobacteraceae</taxon>
        <taxon>Dyella</taxon>
    </lineage>
</organism>
<sequence length="157" mass="17113">MNHKTSKWIVLALIGGCYLASLALPAFSYMSHVPPDHVEGKIEIVPGWFAVCFGPMGLLSLSATALPFFANYTFLGGAQLYALEHYRKAAVLAVLSAGLGASFFWMSGSHPMPVLFSGQDDYMNHPVPMLGFYVWMASFALLLLGAFFGKLMARARN</sequence>
<feature type="transmembrane region" description="Helical" evidence="1">
    <location>
        <begin position="89"/>
        <end position="107"/>
    </location>
</feature>
<evidence type="ECO:0000256" key="1">
    <source>
        <dbReference type="SAM" id="Phobius"/>
    </source>
</evidence>
<accession>A0A4R0YYJ3</accession>
<dbReference type="Proteomes" id="UP000291822">
    <property type="component" value="Unassembled WGS sequence"/>
</dbReference>
<keyword evidence="3" id="KW-1185">Reference proteome</keyword>
<evidence type="ECO:0000313" key="2">
    <source>
        <dbReference type="EMBL" id="TCI11856.1"/>
    </source>
</evidence>
<dbReference type="EMBL" id="SJTG01000001">
    <property type="protein sequence ID" value="TCI11856.1"/>
    <property type="molecule type" value="Genomic_DNA"/>
</dbReference>
<protein>
    <submittedName>
        <fullName evidence="2">Uncharacterized protein</fullName>
    </submittedName>
</protein>
<keyword evidence="1" id="KW-0812">Transmembrane</keyword>
<proteinExistence type="predicted"/>
<keyword evidence="1" id="KW-1133">Transmembrane helix</keyword>
<gene>
    <name evidence="2" type="ORF">EZM97_00335</name>
</gene>
<feature type="transmembrane region" description="Helical" evidence="1">
    <location>
        <begin position="47"/>
        <end position="69"/>
    </location>
</feature>
<dbReference type="AlphaFoldDB" id="A0A4R0YYJ3"/>
<keyword evidence="1" id="KW-0472">Membrane</keyword>
<feature type="transmembrane region" description="Helical" evidence="1">
    <location>
        <begin position="127"/>
        <end position="148"/>
    </location>
</feature>
<name>A0A4R0YYJ3_9GAMM</name>
<reference evidence="2 3" key="1">
    <citation type="submission" date="2019-02" db="EMBL/GenBank/DDBJ databases">
        <title>Dyella amyloliquefaciens sp. nov., isolated from forest soil.</title>
        <authorList>
            <person name="Gao Z.-H."/>
            <person name="Qiu L.-H."/>
        </authorList>
    </citation>
    <scope>NUCLEOTIDE SEQUENCE [LARGE SCALE GENOMIC DNA]</scope>
    <source>
        <strain evidence="2 3">KACC 12747</strain>
    </source>
</reference>
<dbReference type="RefSeq" id="WP_131151364.1">
    <property type="nucleotide sequence ID" value="NZ_SJTG01000001.1"/>
</dbReference>